<proteinExistence type="predicted"/>
<dbReference type="Proteomes" id="UP000004810">
    <property type="component" value="Unassembled WGS sequence"/>
</dbReference>
<protein>
    <submittedName>
        <fullName evidence="2">Uncharacterized protein</fullName>
    </submittedName>
</protein>
<feature type="compositionally biased region" description="Basic and acidic residues" evidence="1">
    <location>
        <begin position="22"/>
        <end position="39"/>
    </location>
</feature>
<accession>J9E542</accession>
<reference evidence="3" key="1">
    <citation type="submission" date="2012-08" db="EMBL/GenBank/DDBJ databases">
        <title>The Genome Sequence of Wuchereria bancrofti.</title>
        <authorList>
            <person name="Nutman T.B."/>
            <person name="Fink D.L."/>
            <person name="Russ C."/>
            <person name="Young S."/>
            <person name="Zeng Q."/>
            <person name="Koehrsen M."/>
            <person name="Alvarado L."/>
            <person name="Berlin A."/>
            <person name="Chapman S.B."/>
            <person name="Chen Z."/>
            <person name="Freedman E."/>
            <person name="Gellesch M."/>
            <person name="Goldberg J."/>
            <person name="Griggs A."/>
            <person name="Gujja S."/>
            <person name="Heilman E.R."/>
            <person name="Heiman D."/>
            <person name="Hepburn T."/>
            <person name="Howarth C."/>
            <person name="Jen D."/>
            <person name="Larson L."/>
            <person name="Lewis B."/>
            <person name="Mehta T."/>
            <person name="Park D."/>
            <person name="Pearson M."/>
            <person name="Roberts A."/>
            <person name="Saif S."/>
            <person name="Shea T."/>
            <person name="Shenoy N."/>
            <person name="Sisk P."/>
            <person name="Stolte C."/>
            <person name="Sykes S."/>
            <person name="Walk T."/>
            <person name="White J."/>
            <person name="Yandava C."/>
            <person name="Haas B."/>
            <person name="Henn M.R."/>
            <person name="Nusbaum C."/>
            <person name="Birren B."/>
        </authorList>
    </citation>
    <scope>NUCLEOTIDE SEQUENCE [LARGE SCALE GENOMIC DNA]</scope>
    <source>
        <strain evidence="3">NA</strain>
    </source>
</reference>
<feature type="compositionally biased region" description="Basic and acidic residues" evidence="1">
    <location>
        <begin position="145"/>
        <end position="160"/>
    </location>
</feature>
<gene>
    <name evidence="2" type="ORF">WUBG_17040</name>
</gene>
<dbReference type="AlphaFoldDB" id="J9E542"/>
<evidence type="ECO:0000313" key="3">
    <source>
        <dbReference type="Proteomes" id="UP000004810"/>
    </source>
</evidence>
<organism evidence="2 3">
    <name type="scientific">Wuchereria bancrofti</name>
    <dbReference type="NCBI Taxonomy" id="6293"/>
    <lineage>
        <taxon>Eukaryota</taxon>
        <taxon>Metazoa</taxon>
        <taxon>Ecdysozoa</taxon>
        <taxon>Nematoda</taxon>
        <taxon>Chromadorea</taxon>
        <taxon>Rhabditida</taxon>
        <taxon>Spirurina</taxon>
        <taxon>Spiruromorpha</taxon>
        <taxon>Filarioidea</taxon>
        <taxon>Onchocercidae</taxon>
        <taxon>Wuchereria</taxon>
    </lineage>
</organism>
<feature type="region of interest" description="Disordered" evidence="1">
    <location>
        <begin position="22"/>
        <end position="41"/>
    </location>
</feature>
<comment type="caution">
    <text evidence="2">The sequence shown here is derived from an EMBL/GenBank/DDBJ whole genome shotgun (WGS) entry which is preliminary data.</text>
</comment>
<evidence type="ECO:0000313" key="2">
    <source>
        <dbReference type="EMBL" id="EJW72052.1"/>
    </source>
</evidence>
<name>J9E542_WUCBA</name>
<evidence type="ECO:0000256" key="1">
    <source>
        <dbReference type="SAM" id="MobiDB-lite"/>
    </source>
</evidence>
<feature type="region of interest" description="Disordered" evidence="1">
    <location>
        <begin position="145"/>
        <end position="168"/>
    </location>
</feature>
<dbReference type="EMBL" id="ADBV01017052">
    <property type="protein sequence ID" value="EJW72052.1"/>
    <property type="molecule type" value="Genomic_DNA"/>
</dbReference>
<sequence length="179" mass="20024">MDEILQRNGKLTVFDVEKAVCSEERSGKNGSKHMDEGSWRDPTMPPPMPTFGHSVQRTSDSGTIIHIEYSATYGHSGNSKSWLTNISHQNYISFNRSVDVDDEMIASHGGNIVCARLTESLWMKFLQRNGKLTVFDVEKAVCSEERSGKNGSKHMDEGSWRDPTMPPPMPLLSTSTQFV</sequence>